<proteinExistence type="predicted"/>
<dbReference type="Proteomes" id="UP000886998">
    <property type="component" value="Unassembled WGS sequence"/>
</dbReference>
<dbReference type="OrthoDB" id="10375470at2759"/>
<gene>
    <name evidence="1" type="ORF">TNIN_273751</name>
</gene>
<evidence type="ECO:0000313" key="1">
    <source>
        <dbReference type="EMBL" id="GFY77398.1"/>
    </source>
</evidence>
<reference evidence="1" key="1">
    <citation type="submission" date="2020-08" db="EMBL/GenBank/DDBJ databases">
        <title>Multicomponent nature underlies the extraordinary mechanical properties of spider dragline silk.</title>
        <authorList>
            <person name="Kono N."/>
            <person name="Nakamura H."/>
            <person name="Mori M."/>
            <person name="Yoshida Y."/>
            <person name="Ohtoshi R."/>
            <person name="Malay A.D."/>
            <person name="Moran D.A.P."/>
            <person name="Tomita M."/>
            <person name="Numata K."/>
            <person name="Arakawa K."/>
        </authorList>
    </citation>
    <scope>NUCLEOTIDE SEQUENCE</scope>
</reference>
<dbReference type="EMBL" id="BMAV01022436">
    <property type="protein sequence ID" value="GFY77398.1"/>
    <property type="molecule type" value="Genomic_DNA"/>
</dbReference>
<comment type="caution">
    <text evidence="1">The sequence shown here is derived from an EMBL/GenBank/DDBJ whole genome shotgun (WGS) entry which is preliminary data.</text>
</comment>
<evidence type="ECO:0000313" key="2">
    <source>
        <dbReference type="Proteomes" id="UP000886998"/>
    </source>
</evidence>
<dbReference type="AlphaFoldDB" id="A0A8X6YUT0"/>
<name>A0A8X6YUT0_9ARAC</name>
<keyword evidence="2" id="KW-1185">Reference proteome</keyword>
<organism evidence="1 2">
    <name type="scientific">Trichonephila inaurata madagascariensis</name>
    <dbReference type="NCBI Taxonomy" id="2747483"/>
    <lineage>
        <taxon>Eukaryota</taxon>
        <taxon>Metazoa</taxon>
        <taxon>Ecdysozoa</taxon>
        <taxon>Arthropoda</taxon>
        <taxon>Chelicerata</taxon>
        <taxon>Arachnida</taxon>
        <taxon>Araneae</taxon>
        <taxon>Araneomorphae</taxon>
        <taxon>Entelegynae</taxon>
        <taxon>Araneoidea</taxon>
        <taxon>Nephilidae</taxon>
        <taxon>Trichonephila</taxon>
        <taxon>Trichonephila inaurata</taxon>
    </lineage>
</organism>
<protein>
    <submittedName>
        <fullName evidence="1">Uncharacterized protein</fullName>
    </submittedName>
</protein>
<sequence length="95" mass="10599">MKYSSHNSTQQCGTVETIDLTSEYSVRRKSGVRCAPSTSPKWSKGCSPSSHGTDFPRAVGITDYPEKYRQGRNSEARQELFISHGCAFSSQQWTC</sequence>
<accession>A0A8X6YUT0</accession>